<dbReference type="PANTHER" id="PTHR42923:SF17">
    <property type="entry name" value="AMINE OXIDASE DOMAIN-CONTAINING PROTEIN"/>
    <property type="match status" value="1"/>
</dbReference>
<dbReference type="Gene3D" id="1.10.405.20">
    <property type="match status" value="1"/>
</dbReference>
<evidence type="ECO:0000259" key="1">
    <source>
        <dbReference type="Pfam" id="PF01593"/>
    </source>
</evidence>
<reference evidence="3" key="2">
    <citation type="submission" date="2023-07" db="EMBL/GenBank/DDBJ databases">
        <title>Duganella aceri sp. nov., isolated from tree sap.</title>
        <authorList>
            <person name="Kim I.S."/>
        </authorList>
    </citation>
    <scope>NUCLEOTIDE SEQUENCE [LARGE SCALE GENOMIC DNA]</scope>
    <source>
        <strain evidence="3">SAP-35</strain>
    </source>
</reference>
<feature type="domain" description="Amine oxidase" evidence="1">
    <location>
        <begin position="10"/>
        <end position="264"/>
    </location>
</feature>
<dbReference type="Proteomes" id="UP000666369">
    <property type="component" value="Unassembled WGS sequence"/>
</dbReference>
<dbReference type="PANTHER" id="PTHR42923">
    <property type="entry name" value="PROTOPORPHYRINOGEN OXIDASE"/>
    <property type="match status" value="1"/>
</dbReference>
<dbReference type="SUPFAM" id="SSF51905">
    <property type="entry name" value="FAD/NAD(P)-binding domain"/>
    <property type="match status" value="1"/>
</dbReference>
<keyword evidence="3" id="KW-1185">Reference proteome</keyword>
<name>A0ABX0FMM0_9BURK</name>
<dbReference type="InterPro" id="IPR002937">
    <property type="entry name" value="Amino_oxidase"/>
</dbReference>
<evidence type="ECO:0000313" key="2">
    <source>
        <dbReference type="EMBL" id="NGZ85762.1"/>
    </source>
</evidence>
<comment type="caution">
    <text evidence="2">The sequence shown here is derived from an EMBL/GenBank/DDBJ whole genome shotgun (WGS) entry which is preliminary data.</text>
</comment>
<protein>
    <submittedName>
        <fullName evidence="2">FAD-dependent oxidoreductase</fullName>
    </submittedName>
</protein>
<dbReference type="PROSITE" id="PS51257">
    <property type="entry name" value="PROKAR_LIPOPROTEIN"/>
    <property type="match status" value="1"/>
</dbReference>
<dbReference type="EMBL" id="JAADJT010000007">
    <property type="protein sequence ID" value="NGZ85762.1"/>
    <property type="molecule type" value="Genomic_DNA"/>
</dbReference>
<gene>
    <name evidence="2" type="ORF">GW587_16070</name>
</gene>
<organism evidence="2 3">
    <name type="scientific">Duganella aceris</name>
    <dbReference type="NCBI Taxonomy" id="2703883"/>
    <lineage>
        <taxon>Bacteria</taxon>
        <taxon>Pseudomonadati</taxon>
        <taxon>Pseudomonadota</taxon>
        <taxon>Betaproteobacteria</taxon>
        <taxon>Burkholderiales</taxon>
        <taxon>Oxalobacteraceae</taxon>
        <taxon>Telluria group</taxon>
        <taxon>Duganella</taxon>
    </lineage>
</organism>
<dbReference type="Pfam" id="PF01593">
    <property type="entry name" value="Amino_oxidase"/>
    <property type="match status" value="1"/>
</dbReference>
<evidence type="ECO:0000313" key="3">
    <source>
        <dbReference type="Proteomes" id="UP000666369"/>
    </source>
</evidence>
<proteinExistence type="predicted"/>
<dbReference type="Gene3D" id="3.30.70.1990">
    <property type="match status" value="1"/>
</dbReference>
<dbReference type="Gene3D" id="3.50.50.60">
    <property type="entry name" value="FAD/NAD(P)-binding domain"/>
    <property type="match status" value="1"/>
</dbReference>
<accession>A0ABX0FMM0</accession>
<sequence length="423" mass="46498">MKIAVVGSGISGLSCAYRLVEAGHQVSLFESGSYFGGHSNTVDVTFDGITHGVDTGFLVFNHQTYPRLTALFEELDVSTAPSDMGFSVKLPTGGRMLEWAGGNLDQVFCQRGNLFRPAFLRMLRDILRFNQAATALARGRTPKMSLGAYLLEQGYSSQFRDWYLLPMAACIWSCPSEQMLAFPLASFVQFCHNHGLLQVNDRPQWHTVLGGSRRYVERMLQAIPDRHLNTPVLALARGPQGVLLTTAYGEQRFDEVVLACHSDQSLALLADANGFERGVLGSVRYQTNRAVLHTDTGCLPAERKAWSAWNYQGSGDGDGPQRVCVHYLLNKLQPLPFEQPVIVSLNPLTEPAPGSVLREFSYAHPVFDAAAVAAQQRLHDIQGRNKIWFAGAWTGYGFHEDGLRSGLAVADAIAARQRVARAA</sequence>
<dbReference type="RefSeq" id="WP_166105021.1">
    <property type="nucleotide sequence ID" value="NZ_JAADJT010000007.1"/>
</dbReference>
<reference evidence="2 3" key="1">
    <citation type="submission" date="2020-01" db="EMBL/GenBank/DDBJ databases">
        <authorList>
            <person name="Lee S.D."/>
        </authorList>
    </citation>
    <scope>NUCLEOTIDE SEQUENCE [LARGE SCALE GENOMIC DNA]</scope>
    <source>
        <strain evidence="2 3">SAP-35</strain>
    </source>
</reference>
<dbReference type="InterPro" id="IPR036188">
    <property type="entry name" value="FAD/NAD-bd_sf"/>
</dbReference>
<dbReference type="InterPro" id="IPR050464">
    <property type="entry name" value="Zeta_carotene_desat/Oxidored"/>
</dbReference>